<dbReference type="Gene3D" id="3.90.740.10">
    <property type="entry name" value="Valyl/Leucyl/Isoleucyl-tRNA synthetase, editing domain"/>
    <property type="match status" value="1"/>
</dbReference>
<dbReference type="Proteomes" id="UP001174909">
    <property type="component" value="Unassembled WGS sequence"/>
</dbReference>
<evidence type="ECO:0000313" key="12">
    <source>
        <dbReference type="Proteomes" id="UP001174909"/>
    </source>
</evidence>
<comment type="caution">
    <text evidence="11">The sequence shown here is derived from an EMBL/GenBank/DDBJ whole genome shotgun (WGS) entry which is preliminary data.</text>
</comment>
<dbReference type="Pfam" id="PF13603">
    <property type="entry name" value="tRNA-synt_1_2"/>
    <property type="match status" value="1"/>
</dbReference>
<organism evidence="11 12">
    <name type="scientific">Geodia barretti</name>
    <name type="common">Barrett's horny sponge</name>
    <dbReference type="NCBI Taxonomy" id="519541"/>
    <lineage>
        <taxon>Eukaryota</taxon>
        <taxon>Metazoa</taxon>
        <taxon>Porifera</taxon>
        <taxon>Demospongiae</taxon>
        <taxon>Heteroscleromorpha</taxon>
        <taxon>Tetractinellida</taxon>
        <taxon>Astrophorina</taxon>
        <taxon>Geodiidae</taxon>
        <taxon>Geodia</taxon>
    </lineage>
</organism>
<gene>
    <name evidence="11" type="ORF">GBAR_LOCUS30105</name>
</gene>
<keyword evidence="3 8" id="KW-0436">Ligase</keyword>
<protein>
    <recommendedName>
        <fullName evidence="2">leucine--tRNA ligase</fullName>
        <ecNumber evidence="2">6.1.1.4</ecNumber>
    </recommendedName>
</protein>
<dbReference type="GO" id="GO:0005829">
    <property type="term" value="C:cytosol"/>
    <property type="evidence" value="ECO:0007669"/>
    <property type="project" value="TreeGrafter"/>
</dbReference>
<dbReference type="InterPro" id="IPR002302">
    <property type="entry name" value="Leu-tRNA-ligase"/>
</dbReference>
<dbReference type="InterPro" id="IPR025709">
    <property type="entry name" value="Leu_tRNA-synth_edit"/>
</dbReference>
<dbReference type="Gene3D" id="3.40.50.620">
    <property type="entry name" value="HUPs"/>
    <property type="match status" value="2"/>
</dbReference>
<dbReference type="GO" id="GO:0004823">
    <property type="term" value="F:leucine-tRNA ligase activity"/>
    <property type="evidence" value="ECO:0007669"/>
    <property type="project" value="UniProtKB-EC"/>
</dbReference>
<dbReference type="SUPFAM" id="SSF50677">
    <property type="entry name" value="ValRS/IleRS/LeuRS editing domain"/>
    <property type="match status" value="1"/>
</dbReference>
<dbReference type="PRINTS" id="PR00985">
    <property type="entry name" value="TRNASYNTHLEU"/>
</dbReference>
<evidence type="ECO:0000313" key="11">
    <source>
        <dbReference type="EMBL" id="CAI8055140.1"/>
    </source>
</evidence>
<dbReference type="InterPro" id="IPR015413">
    <property type="entry name" value="Methionyl/Leucyl_tRNA_Synth"/>
</dbReference>
<dbReference type="EMBL" id="CASHTH010004249">
    <property type="protein sequence ID" value="CAI8055140.1"/>
    <property type="molecule type" value="Genomic_DNA"/>
</dbReference>
<dbReference type="InterPro" id="IPR014729">
    <property type="entry name" value="Rossmann-like_a/b/a_fold"/>
</dbReference>
<evidence type="ECO:0000259" key="9">
    <source>
        <dbReference type="Pfam" id="PF09334"/>
    </source>
</evidence>
<evidence type="ECO:0000256" key="2">
    <source>
        <dbReference type="ARBA" id="ARBA00013164"/>
    </source>
</evidence>
<dbReference type="SUPFAM" id="SSF52374">
    <property type="entry name" value="Nucleotidylyl transferase"/>
    <property type="match status" value="1"/>
</dbReference>
<dbReference type="PANTHER" id="PTHR43740">
    <property type="entry name" value="LEUCYL-TRNA SYNTHETASE"/>
    <property type="match status" value="1"/>
</dbReference>
<feature type="domain" description="Methionyl/Leucyl tRNA synthetase" evidence="9">
    <location>
        <begin position="45"/>
        <end position="178"/>
    </location>
</feature>
<dbReference type="InterPro" id="IPR009008">
    <property type="entry name" value="Val/Leu/Ile-tRNA-synth_edit"/>
</dbReference>
<dbReference type="NCBIfam" id="TIGR00396">
    <property type="entry name" value="leuS_bact"/>
    <property type="match status" value="1"/>
</dbReference>
<keyword evidence="4 8" id="KW-0547">Nucleotide-binding</keyword>
<dbReference type="GO" id="GO:0002161">
    <property type="term" value="F:aminoacyl-tRNA deacylase activity"/>
    <property type="evidence" value="ECO:0007669"/>
    <property type="project" value="InterPro"/>
</dbReference>
<evidence type="ECO:0000256" key="8">
    <source>
        <dbReference type="RuleBase" id="RU363039"/>
    </source>
</evidence>
<name>A0AA35TVD2_GEOBA</name>
<evidence type="ECO:0000256" key="3">
    <source>
        <dbReference type="ARBA" id="ARBA00022598"/>
    </source>
</evidence>
<accession>A0AA35TVD2</accession>
<evidence type="ECO:0000259" key="10">
    <source>
        <dbReference type="Pfam" id="PF13603"/>
    </source>
</evidence>
<reference evidence="11" key="1">
    <citation type="submission" date="2023-03" db="EMBL/GenBank/DDBJ databases">
        <authorList>
            <person name="Steffen K."/>
            <person name="Cardenas P."/>
        </authorList>
    </citation>
    <scope>NUCLEOTIDE SEQUENCE</scope>
</reference>
<proteinExistence type="inferred from homology"/>
<dbReference type="FunFam" id="3.40.50.620:FF:000056">
    <property type="entry name" value="Leucine--tRNA ligase"/>
    <property type="match status" value="1"/>
</dbReference>
<evidence type="ECO:0000256" key="1">
    <source>
        <dbReference type="ARBA" id="ARBA00005594"/>
    </source>
</evidence>
<evidence type="ECO:0000256" key="7">
    <source>
        <dbReference type="ARBA" id="ARBA00023146"/>
    </source>
</evidence>
<dbReference type="PANTHER" id="PTHR43740:SF2">
    <property type="entry name" value="LEUCINE--TRNA LIGASE, MITOCHONDRIAL"/>
    <property type="match status" value="1"/>
</dbReference>
<feature type="domain" description="Leucyl-tRNA synthetase editing" evidence="10">
    <location>
        <begin position="226"/>
        <end position="407"/>
    </location>
</feature>
<dbReference type="AlphaFoldDB" id="A0AA35TVD2"/>
<keyword evidence="12" id="KW-1185">Reference proteome</keyword>
<keyword evidence="6 8" id="KW-0648">Protein biosynthesis</keyword>
<dbReference type="FunFam" id="3.40.50.620:FF:000077">
    <property type="entry name" value="Leucine--tRNA ligase"/>
    <property type="match status" value="1"/>
</dbReference>
<dbReference type="GO" id="GO:0006429">
    <property type="term" value="P:leucyl-tRNA aminoacylation"/>
    <property type="evidence" value="ECO:0007669"/>
    <property type="project" value="InterPro"/>
</dbReference>
<evidence type="ECO:0000256" key="5">
    <source>
        <dbReference type="ARBA" id="ARBA00022840"/>
    </source>
</evidence>
<dbReference type="EC" id="6.1.1.4" evidence="2"/>
<dbReference type="CDD" id="cd00812">
    <property type="entry name" value="LeuRS_core"/>
    <property type="match status" value="1"/>
</dbReference>
<keyword evidence="5 8" id="KW-0067">ATP-binding</keyword>
<evidence type="ECO:0000256" key="6">
    <source>
        <dbReference type="ARBA" id="ARBA00022917"/>
    </source>
</evidence>
<comment type="similarity">
    <text evidence="1 8">Belongs to the class-I aminoacyl-tRNA synthetase family.</text>
</comment>
<evidence type="ECO:0000256" key="4">
    <source>
        <dbReference type="ARBA" id="ARBA00022741"/>
    </source>
</evidence>
<sequence>MQKHTYDPAAIESKWQNIWEERKAFRTPDDPKAWEGKPKYYILDMFPYTSGAGLHIGHPEGYTATDVLARMRRMQGYNVLHPMGWDSFGLTIERTAERENIHPAIVTRRNIDKFRQQIKQIGFSYDWDREISTSSPDYYKWTQWIFLKLYEKGLAYLADVPVNWCPALGTVLSNEEVKDGKYVETGDPVERRLMRQWMLKITAYADRLLKDIEEVDWPEGIKEMQRNWIGKSEGVEVDFAIKDTDASFTVFTTRPDTLFGATYCVFAPEHPLVEQMTTDAQRSAVQAYVDEARNKTDLQRTDLAKEKTGVFTGAYAINPANDKAVPIWVADYVLMGYGTGAIMAVPAEDDRDWEFAKTFDLPIVRTVQPPSDFGDEPYLGDGPSINSGFLNGLNIQDSKERMTEWLESKGKGKAQVQYRLRDWLFSRQRYWGEPFPTVQLEDGTIMSVPESELPVELPPIDEYKPTPDGKPPLARASDDWLMITLPDGRKGVRETNTMPQWAGSCWYYLRYMDAHNATEAWSAEAEHYWMPVDLYVGGAEHAVLHLLYARFWHKCYMIVALSPQRSHFKNSSIRNAGEIHRLKRCQNLASMS</sequence>
<keyword evidence="7 8" id="KW-0030">Aminoacyl-tRNA synthetase</keyword>
<dbReference type="Pfam" id="PF09334">
    <property type="entry name" value="tRNA-synt_1g"/>
    <property type="match status" value="1"/>
</dbReference>
<dbReference type="GO" id="GO:0005524">
    <property type="term" value="F:ATP binding"/>
    <property type="evidence" value="ECO:0007669"/>
    <property type="project" value="UniProtKB-KW"/>
</dbReference>